<dbReference type="PANTHER" id="PTHR13800">
    <property type="entry name" value="TRANSIENT RECEPTOR POTENTIAL CATION CHANNEL, SUBFAMILY M, MEMBER 6"/>
    <property type="match status" value="1"/>
</dbReference>
<keyword evidence="2 6" id="KW-0812">Transmembrane</keyword>
<keyword evidence="3 6" id="KW-1133">Transmembrane helix</keyword>
<evidence type="ECO:0000256" key="3">
    <source>
        <dbReference type="ARBA" id="ARBA00022989"/>
    </source>
</evidence>
<feature type="transmembrane region" description="Helical" evidence="6">
    <location>
        <begin position="133"/>
        <end position="158"/>
    </location>
</feature>
<feature type="compositionally biased region" description="Low complexity" evidence="5">
    <location>
        <begin position="478"/>
        <end position="490"/>
    </location>
</feature>
<dbReference type="Proteomes" id="UP000682733">
    <property type="component" value="Unassembled WGS sequence"/>
</dbReference>
<accession>A0A8S2DQJ5</accession>
<dbReference type="EMBL" id="CAJNOK010005812">
    <property type="protein sequence ID" value="CAF0984971.1"/>
    <property type="molecule type" value="Genomic_DNA"/>
</dbReference>
<evidence type="ECO:0000259" key="7">
    <source>
        <dbReference type="Pfam" id="PF00520"/>
    </source>
</evidence>
<evidence type="ECO:0000313" key="10">
    <source>
        <dbReference type="Proteomes" id="UP000677228"/>
    </source>
</evidence>
<comment type="caution">
    <text evidence="8">The sequence shown here is derived from an EMBL/GenBank/DDBJ whole genome shotgun (WGS) entry which is preliminary data.</text>
</comment>
<protein>
    <recommendedName>
        <fullName evidence="7">Ion transport domain-containing protein</fullName>
    </recommendedName>
</protein>
<dbReference type="PANTHER" id="PTHR13800:SF12">
    <property type="entry name" value="TRANSIENT RECEPTOR POTENTIAL CATION CHANNEL SUBFAMILY M MEMBER-LIKE 2"/>
    <property type="match status" value="1"/>
</dbReference>
<dbReference type="Proteomes" id="UP000677228">
    <property type="component" value="Unassembled WGS sequence"/>
</dbReference>
<evidence type="ECO:0000313" key="8">
    <source>
        <dbReference type="EMBL" id="CAF0984971.1"/>
    </source>
</evidence>
<reference evidence="8" key="1">
    <citation type="submission" date="2021-02" db="EMBL/GenBank/DDBJ databases">
        <authorList>
            <person name="Nowell W R."/>
        </authorList>
    </citation>
    <scope>NUCLEOTIDE SEQUENCE</scope>
</reference>
<feature type="non-terminal residue" evidence="8">
    <location>
        <position position="526"/>
    </location>
</feature>
<feature type="transmembrane region" description="Helical" evidence="6">
    <location>
        <begin position="178"/>
        <end position="196"/>
    </location>
</feature>
<proteinExistence type="predicted"/>
<feature type="domain" description="Ion transport" evidence="7">
    <location>
        <begin position="138"/>
        <end position="392"/>
    </location>
</feature>
<evidence type="ECO:0000256" key="2">
    <source>
        <dbReference type="ARBA" id="ARBA00022692"/>
    </source>
</evidence>
<evidence type="ECO:0000256" key="4">
    <source>
        <dbReference type="ARBA" id="ARBA00023136"/>
    </source>
</evidence>
<keyword evidence="4 6" id="KW-0472">Membrane</keyword>
<comment type="subcellular location">
    <subcellularLocation>
        <location evidence="1">Membrane</location>
        <topology evidence="1">Multi-pass membrane protein</topology>
    </subcellularLocation>
</comment>
<sequence length="526" mass="60639">VKQGDVWSSKAPDFVEKRLLYSSRRPTPVAELFGRAVDIASGVHGKAEELFLWLVFMNRFDMALCLCSQVRSPIVACLLGSKIYRTAAKRADTELDKEIEQDYFDKSKIPPNEEKITLARRVKWFYDAPIVRFYYHVIFFILFLGLFSFVLLVDYFPLNIYGETRSGIQNLLIPSTEIILHICFWGLIIDEIYQWVKHQRKEQDYSGDVRNISDIFGIILYLIGFITRFIVLEAAFIVSKISMCMALIFWSIRLLHLFAAYESLGPTLVMIFKMTQQAMLIFICFILIFLFSFSITSMSLLTTTSQVTWMYTDDGQLFNATVSVNGSGTETWNWQLLRDVITWGIWKVFGQIDEPINNSVSTNDSYGAFVFIFAILFVVIANVLLLNVLIAMFKLEKMYDTIIRNNQPTEQLEPDFVRGLMKLYYEHPEDTPPAAINTQRAVPHSNQLVNGFEEEFGLNEQLLPVTRRSRQRSLTPHLSSSTERLSASSTDNVPRPRSRQALLTEENNNRPPNVRGIPKVLQRQRE</sequence>
<name>A0A8S2DQJ5_9BILA</name>
<dbReference type="InterPro" id="IPR050927">
    <property type="entry name" value="TRPM"/>
</dbReference>
<gene>
    <name evidence="8" type="ORF">OVA965_LOCUS13779</name>
    <name evidence="9" type="ORF">TMI583_LOCUS13780</name>
</gene>
<dbReference type="EMBL" id="CAJOBA010005818">
    <property type="protein sequence ID" value="CAF3755271.1"/>
    <property type="molecule type" value="Genomic_DNA"/>
</dbReference>
<dbReference type="GO" id="GO:0005886">
    <property type="term" value="C:plasma membrane"/>
    <property type="evidence" value="ECO:0007669"/>
    <property type="project" value="TreeGrafter"/>
</dbReference>
<dbReference type="Pfam" id="PF00520">
    <property type="entry name" value="Ion_trans"/>
    <property type="match status" value="1"/>
</dbReference>
<dbReference type="GO" id="GO:0099604">
    <property type="term" value="F:ligand-gated calcium channel activity"/>
    <property type="evidence" value="ECO:0007669"/>
    <property type="project" value="TreeGrafter"/>
</dbReference>
<dbReference type="AlphaFoldDB" id="A0A8S2DQJ5"/>
<evidence type="ECO:0000256" key="1">
    <source>
        <dbReference type="ARBA" id="ARBA00004141"/>
    </source>
</evidence>
<evidence type="ECO:0000313" key="9">
    <source>
        <dbReference type="EMBL" id="CAF3755271.1"/>
    </source>
</evidence>
<organism evidence="8 10">
    <name type="scientific">Didymodactylos carnosus</name>
    <dbReference type="NCBI Taxonomy" id="1234261"/>
    <lineage>
        <taxon>Eukaryota</taxon>
        <taxon>Metazoa</taxon>
        <taxon>Spiralia</taxon>
        <taxon>Gnathifera</taxon>
        <taxon>Rotifera</taxon>
        <taxon>Eurotatoria</taxon>
        <taxon>Bdelloidea</taxon>
        <taxon>Philodinida</taxon>
        <taxon>Philodinidae</taxon>
        <taxon>Didymodactylos</taxon>
    </lineage>
</organism>
<feature type="transmembrane region" description="Helical" evidence="6">
    <location>
        <begin position="279"/>
        <end position="301"/>
    </location>
</feature>
<evidence type="ECO:0000256" key="5">
    <source>
        <dbReference type="SAM" id="MobiDB-lite"/>
    </source>
</evidence>
<feature type="transmembrane region" description="Helical" evidence="6">
    <location>
        <begin position="366"/>
        <end position="390"/>
    </location>
</feature>
<feature type="transmembrane region" description="Helical" evidence="6">
    <location>
        <begin position="216"/>
        <end position="238"/>
    </location>
</feature>
<evidence type="ECO:0000256" key="6">
    <source>
        <dbReference type="SAM" id="Phobius"/>
    </source>
</evidence>
<dbReference type="InterPro" id="IPR005821">
    <property type="entry name" value="Ion_trans_dom"/>
</dbReference>
<feature type="region of interest" description="Disordered" evidence="5">
    <location>
        <begin position="467"/>
        <end position="526"/>
    </location>
</feature>